<accession>A0A6L2JKC3</accession>
<name>A0A6L2JKC3_TANCI</name>
<reference evidence="1" key="1">
    <citation type="journal article" date="2019" name="Sci. Rep.">
        <title>Draft genome of Tanacetum cinerariifolium, the natural source of mosquito coil.</title>
        <authorList>
            <person name="Yamashiro T."/>
            <person name="Shiraishi A."/>
            <person name="Satake H."/>
            <person name="Nakayama K."/>
        </authorList>
    </citation>
    <scope>NUCLEOTIDE SEQUENCE</scope>
</reference>
<organism evidence="1">
    <name type="scientific">Tanacetum cinerariifolium</name>
    <name type="common">Dalmatian daisy</name>
    <name type="synonym">Chrysanthemum cinerariifolium</name>
    <dbReference type="NCBI Taxonomy" id="118510"/>
    <lineage>
        <taxon>Eukaryota</taxon>
        <taxon>Viridiplantae</taxon>
        <taxon>Streptophyta</taxon>
        <taxon>Embryophyta</taxon>
        <taxon>Tracheophyta</taxon>
        <taxon>Spermatophyta</taxon>
        <taxon>Magnoliopsida</taxon>
        <taxon>eudicotyledons</taxon>
        <taxon>Gunneridae</taxon>
        <taxon>Pentapetalae</taxon>
        <taxon>asterids</taxon>
        <taxon>campanulids</taxon>
        <taxon>Asterales</taxon>
        <taxon>Asteraceae</taxon>
        <taxon>Asteroideae</taxon>
        <taxon>Anthemideae</taxon>
        <taxon>Anthemidinae</taxon>
        <taxon>Tanacetum</taxon>
    </lineage>
</organism>
<proteinExistence type="predicted"/>
<gene>
    <name evidence="1" type="ORF">Tci_009127</name>
</gene>
<protein>
    <submittedName>
        <fullName evidence="1">Uncharacterized protein</fullName>
    </submittedName>
</protein>
<dbReference type="AlphaFoldDB" id="A0A6L2JKC3"/>
<sequence>MYRVCVIWAGRGQRNLKDIVAYSLAAEADYNFALQRFREVDFPLLAELSSHKDASVADIMDLLCLEIPLVDALGMSDLQPDIRENISAQRSALVDVWVPLVDPLSSKNLMGTTDTFDSVPSTVVTTTALSTTFTSASFISHITIEDYEIAGMDGQEDARGNV</sequence>
<dbReference type="EMBL" id="BKCJ010000892">
    <property type="protein sequence ID" value="GEU37149.1"/>
    <property type="molecule type" value="Genomic_DNA"/>
</dbReference>
<comment type="caution">
    <text evidence="1">The sequence shown here is derived from an EMBL/GenBank/DDBJ whole genome shotgun (WGS) entry which is preliminary data.</text>
</comment>
<evidence type="ECO:0000313" key="1">
    <source>
        <dbReference type="EMBL" id="GEU37149.1"/>
    </source>
</evidence>